<feature type="compositionally biased region" description="Basic and acidic residues" evidence="1">
    <location>
        <begin position="40"/>
        <end position="49"/>
    </location>
</feature>
<gene>
    <name evidence="2" type="ORF">OIU79_011616</name>
</gene>
<reference evidence="2" key="2">
    <citation type="journal article" date="2023" name="Int. J. Mol. Sci.">
        <title>De Novo Assembly and Annotation of 11 Diverse Shrub Willow (Salix) Genomes Reveals Novel Gene Organization in Sex-Linked Regions.</title>
        <authorList>
            <person name="Hyden B."/>
            <person name="Feng K."/>
            <person name="Yates T.B."/>
            <person name="Jawdy S."/>
            <person name="Cereghino C."/>
            <person name="Smart L.B."/>
            <person name="Muchero W."/>
        </authorList>
    </citation>
    <scope>NUCLEOTIDE SEQUENCE</scope>
    <source>
        <tissue evidence="2">Shoot tip</tissue>
    </source>
</reference>
<reference evidence="2" key="1">
    <citation type="submission" date="2022-11" db="EMBL/GenBank/DDBJ databases">
        <authorList>
            <person name="Hyden B.L."/>
            <person name="Feng K."/>
            <person name="Yates T."/>
            <person name="Jawdy S."/>
            <person name="Smart L.B."/>
            <person name="Muchero W."/>
        </authorList>
    </citation>
    <scope>NUCLEOTIDE SEQUENCE</scope>
    <source>
        <tissue evidence="2">Shoot tip</tissue>
    </source>
</reference>
<comment type="caution">
    <text evidence="2">The sequence shown here is derived from an EMBL/GenBank/DDBJ whole genome shotgun (WGS) entry which is preliminary data.</text>
</comment>
<feature type="region of interest" description="Disordered" evidence="1">
    <location>
        <begin position="25"/>
        <end position="55"/>
    </location>
</feature>
<proteinExistence type="predicted"/>
<name>A0A9Q0Q1R8_SALPP</name>
<dbReference type="Proteomes" id="UP001151532">
    <property type="component" value="Chromosome 6"/>
</dbReference>
<dbReference type="OrthoDB" id="1731885at2759"/>
<sequence length="129" mass="14306">MNRSCSRENPDILIVMIAEKQIMKGGEDDQEREIMGPQKPAREMSDTALKRTSLPPSLPPSSPCFYSCVALLSPASVGYVSCISHSTAEALFGFLCSNIPLCLVFWTTLYPRSCSCWVIAVQQMTRRVL</sequence>
<evidence type="ECO:0000313" key="2">
    <source>
        <dbReference type="EMBL" id="KAJ6698114.1"/>
    </source>
</evidence>
<evidence type="ECO:0000313" key="3">
    <source>
        <dbReference type="Proteomes" id="UP001151532"/>
    </source>
</evidence>
<evidence type="ECO:0000256" key="1">
    <source>
        <dbReference type="SAM" id="MobiDB-lite"/>
    </source>
</evidence>
<organism evidence="2 3">
    <name type="scientific">Salix purpurea</name>
    <name type="common">Purple osier willow</name>
    <dbReference type="NCBI Taxonomy" id="77065"/>
    <lineage>
        <taxon>Eukaryota</taxon>
        <taxon>Viridiplantae</taxon>
        <taxon>Streptophyta</taxon>
        <taxon>Embryophyta</taxon>
        <taxon>Tracheophyta</taxon>
        <taxon>Spermatophyta</taxon>
        <taxon>Magnoliopsida</taxon>
        <taxon>eudicotyledons</taxon>
        <taxon>Gunneridae</taxon>
        <taxon>Pentapetalae</taxon>
        <taxon>rosids</taxon>
        <taxon>fabids</taxon>
        <taxon>Malpighiales</taxon>
        <taxon>Salicaceae</taxon>
        <taxon>Saliceae</taxon>
        <taxon>Salix</taxon>
    </lineage>
</organism>
<keyword evidence="3" id="KW-1185">Reference proteome</keyword>
<dbReference type="AlphaFoldDB" id="A0A9Q0Q1R8"/>
<dbReference type="EMBL" id="JAPFFK010000017">
    <property type="protein sequence ID" value="KAJ6698114.1"/>
    <property type="molecule type" value="Genomic_DNA"/>
</dbReference>
<accession>A0A9Q0Q1R8</accession>
<protein>
    <submittedName>
        <fullName evidence="2">Uncharacterized protein</fullName>
    </submittedName>
</protein>